<organism evidence="1">
    <name type="scientific">viral metagenome</name>
    <dbReference type="NCBI Taxonomy" id="1070528"/>
    <lineage>
        <taxon>unclassified sequences</taxon>
        <taxon>metagenomes</taxon>
        <taxon>organismal metagenomes</taxon>
    </lineage>
</organism>
<dbReference type="EMBL" id="MN739386">
    <property type="protein sequence ID" value="QHT02023.1"/>
    <property type="molecule type" value="Genomic_DNA"/>
</dbReference>
<reference evidence="1" key="1">
    <citation type="journal article" date="2020" name="Nature">
        <title>Giant virus diversity and host interactions through global metagenomics.</title>
        <authorList>
            <person name="Schulz F."/>
            <person name="Roux S."/>
            <person name="Paez-Espino D."/>
            <person name="Jungbluth S."/>
            <person name="Walsh D.A."/>
            <person name="Denef V.J."/>
            <person name="McMahon K.D."/>
            <person name="Konstantinidis K.T."/>
            <person name="Eloe-Fadrosh E.A."/>
            <person name="Kyrpides N.C."/>
            <person name="Woyke T."/>
        </authorList>
    </citation>
    <scope>NUCLEOTIDE SEQUENCE</scope>
    <source>
        <strain evidence="1">GVMAG-M-3300020523-10</strain>
    </source>
</reference>
<sequence length="3742" mass="428501">MSNCFPLNSSYSEISNNKYIFNNLFPNSTTTNISYGLYDTSNNLNYIIRNVSNKYPLTFYYSSTNSTSSNIITFEPLNKNVPILIYVSKGQDYSFNNNDYFRFYDSSFQLLNINHYRRESYDSSLTDIVSNFYFMNNQRYKFIATTDFCSNQPFRIYGNSPYTIDNSLSLIGASFELTIPSNADNSINRLFYTDINTDNTNDVCGNLFILRDLSYSYYYGDISFSINNYNNFSSTYISIKSYNYSYSTVSGYGTVSISNNNLFYYSESCSYITQGFSIRSYELLNKISAIDLSVNTNSTFKVGLNKNRHISNSTFNYDLSYGVTIKDYIIIDISKNYPLRLLNNEISNKIYIDETYQINRLGIHTISGSKYYYGSLKIKVVDAFIDPLIVQFVSISNNSINFSYVLTFIYDSSTNPLTINHIVYDYSTNSRSYYDFSNSNLLLENQNNLLYELGNYEVSSNKFKLNLNTDYNELGYISRDKLNNDLTQFVSATPSVDQINNELSNNFLATRQFYIYYNVIDYENNSIQNIRAIYLNGGPIIEISNNYNNNNNSVFTIPINTNRNNVSIYNFYEDIKVYIYDNSKNKIFIPFEIIINGSYLQNSNRTNNSIFKHYEFNTGLTSNSQSQNLYYSTFNENVNINIQLSQLTIQNIDLSSISVYNINNSLVGQIISTNNPSYYIRYFPSSSDVDISLNSSNVNLINRIEFKLTNRFEFFNSNSYVNNSFDSSFIVYKFTYPISNPPKTIDISLGLSPTKFFFTASDNSSNSFTVSGNFVKPKLFKQSHTDINLIDLETIGNYDLIINTKSLSGGDYYKTTYIDKFFTNPITNISKTYKIIVQDYEPPSLTFYDISGRLLTNLTYFKLFYPKARPFNILSDICFAKLTNFVTISNDYIENKPVLLYDDNSRIYYDLCTNDLSFNVTIPELLTSTIIESNNIINNSSVSEVSCIINYSVRDLCNNYSRGISLELNFVNIPYVSLSGQSIVTLNYINDLSYSDKGLRFITLNQNYTPSLSYDKATSINQLTEFSSFLSSSYSPYYNISGTCDICFTRLGNYYFNYTIQQSDSTHILRLQRLIKIVDSYKPFIYFPDLSFTIDVDGLAKYNTIENNRDISYSADNRDTRNIDLSFIVNTNIHDLSRVLYNFDLCDNYFSPNASPSYLSYTITLSTKTTTFALADISNYYNPITGLLNKVTYPNSSTNLNYLDPLTFVYTLTDGCGNIFTFNRIVNIVNEIPPSINFTFNNIYSNNSSNTIYKYQDYSYVQLDSYKRDFSYVAFDYTKSPSSPQPFTMNFDFYQEISSIILGFDLSDNFGTIQKTNNNVTITVSGTQLLPPYDIISITNPTSNSYVNELFKVIGNTFSLIYDICDNQTNSIRVTRNVKIVEYIGNPSLNFDFGYKDLNSPSNIVNISFGDTSFTINDISVNHNRLTSSNISYDISYIFVDANNNATSLYINSISGTSLRQYNPSALIYNLGPQGTGYNDFSHNIRYFPVRANISTSSLSSISNYKILTVTVQNNGPIIDLGPIPIINHQSYTPLSDASFIFGVTSYSIYDEFYYYNYGETISYSGTNFKVILDSSLNVNEPSSGIYSIIYYSKDSNNLDISKIRTLIVRDSQAPVIRSICGDNIYQNSNNVWSLDRYSTYTEYGALVYDSATKRSYYFDNQTIPSGTEEVNGFTYKILTGIKYSIRYNKLISTSTSTSISYSPIPISSINTSTADICYQVIYSILDLCDNEVSHNRIITIIQNYRPLLYPYIEVSSNLQVLTKYLLRDLNDVDASSVIQINSAIPRIGNNGGINDINYDLSLSYVNNNSIKIITCEAIKPIVFNRAVNSNSIKFKLHAKSYDRSRIAYSGTPNYTLSTYVDYSINSIRVFNSPIDYQPITFTAIDSCLNNVEQQQQSITFYLKIIDTKPPNVTKLTNINFSDPNKLDYPLLSSRAVSELVQDINYFDTYENSYLNYIKYYKQVRSPTSPDTSNIVLLDPGINIEDIVDTVDGSVNFVSGEFDSSAHNFSISDISRTFFKDPSYIDVSNVLTTMGQYIQNYNVKDKAGNVVNVSRVVVIKPFPPIIRLNYQQDSASNNYTCYLLQRYEKFIEKEGIVRDFADFNIGFIQVDIDYSNLNENKDGSYIVVYRATNSSNVLGTAKRNVEVYSPIVLEKVVSINFVNLITGPSNFNSNSKFSLGNGIYNFDVSVNYAFKLVTRDFDTSKNPYDVSNLISLTSAVSTTVDGEKYYYGNNVRLTISGNFERCSLKFNPNTMSSRTAMFQSYLKNNEYRYFFIYDNANYFINLQNYYNNLRDPTQIIDSAKSFSVDVSNLNNSVSSLPPYFTINGLKQDLYLIYGVYRFQQTSYKNFYNLIKFSTTPDGTHQGGIEYTKTIFSQNLPGVSRPLLSSYNTLSIYTQITINATTPTILYYYSEKFKNMGGKIVVRNNIVFLKNVTILNSYVITNTTKDLFNEGNKFLTISNEVMRNRIVLNQRFDACANSISVNSISAINICCVTQQNLQYNVLYDLNKHPNRLIFKNYNDPSTANYIITKTGSTNDSNYLLDVSNSNSRFNDSYNSYITYFNSIYESSSVIIKANGLTNYDRTLKNIFYNSAYNNSGPIVNTNTSSINGTSSSLLNNEIFNYINFFKKNNVVPSHLLAKDFSYNVTEFLFAKQAALLNLDSTNIYNYNSSNGSLLVAPRIKITNIIDNYVMFSLDVDYANLRFQTFEFLVYSSSFTTFPDSSTTISNDRLFFLNGSLVIANNMLYSKQVNGFYDGSSVFNKMYESSNTRESTMQNMVFLNILDNSSTSSICGITKQNIYNNIYLDESNNFIFHKYNEQTIVNYQVNDAHLTLAKTLTENYNNDHYLLDVCSNILYNSFNNDGLTVETLNSLTNNKNYGIALTYKIYDEIDVSTNFNMLASLYILPIYLNNIPTYRRINNDYSTQYNYNNGSYSITKDRVISEISINAISSTLYGNQEIHSHSNTISNELHSNSYIINLHDYFDIDLVVNRFQSNNSFSISTINPNNLIYTILDISYNNSKFNLYNLESSYNIILDNLNLTILNSMQIKLFCSYFKLKYIVSFITNIYYNASSTSTTSTTSTTSSMNSIPYINSVNIQYYSDLYEKYDILNTSFTSTLASSTISILYTELVSNTISLITFYNEFLAKYDLYMYNVITTNPIYRTYILNTSSLDQLVEDINSLVENIDFVILNETSKFEDTIITIDNPIFSSYSDINDIENTLVRFIELYNKIQSSFVRWNTISTQKYNYKLYNSSQFINLFDVTNLNPYVFLRNFKYNLNSLNTHLTNITSKIGGEGLLITTPYNTPIELSLNSVTNFAEFVTKFNIFLQRLTPLINSYQAFEVASTGINYINNTFELSGSQLLIHSIQSNSINIKINIKYKSYFFNYIDISTILLDIIIPDLTPPILTFANHDFSFNQNDLLTGSINNVITNLISDVSYIDLHQSYDLSINNTYYSYYIDITNDLCINNIQNSLVSIELPKINNNDFITSSELFIDISYIVKDNANNINTIIRKLIINKSTDYPKFYYYKANESRYYKLSDTTYTPPPATVDENITIATLKDELTKLITIIDPRMASSNSYLESYIMKDEFDDFYRASILGISVINIYDLSHIKIANNIYDQRNIHSTYDVNNNKFIDYFNFTNQGGQELANISKIRLYFGTYTLEYISKASTVTNRIISQYRTLTVNDVNDVDVEEVKQIIHCCYPRVEYKPGLPDNYTSGSQNSRVMRRAKYIINRNR</sequence>
<evidence type="ECO:0000313" key="1">
    <source>
        <dbReference type="EMBL" id="QHT02023.1"/>
    </source>
</evidence>
<protein>
    <submittedName>
        <fullName evidence="1">Uncharacterized protein</fullName>
    </submittedName>
</protein>
<name>A0A6C0CCL9_9ZZZZ</name>
<accession>A0A6C0CCL9</accession>
<proteinExistence type="predicted"/>